<feature type="region of interest" description="Disordered" evidence="1">
    <location>
        <begin position="57"/>
        <end position="112"/>
    </location>
</feature>
<gene>
    <name evidence="2" type="ORF">EHS25_008220</name>
</gene>
<dbReference type="Proteomes" id="UP000279259">
    <property type="component" value="Unassembled WGS sequence"/>
</dbReference>
<feature type="compositionally biased region" description="Basic and acidic residues" evidence="1">
    <location>
        <begin position="283"/>
        <end position="300"/>
    </location>
</feature>
<accession>A0A427YNT3</accession>
<keyword evidence="3" id="KW-1185">Reference proteome</keyword>
<feature type="compositionally biased region" description="Acidic residues" evidence="1">
    <location>
        <begin position="301"/>
        <end position="311"/>
    </location>
</feature>
<feature type="compositionally biased region" description="Pro residues" evidence="1">
    <location>
        <begin position="66"/>
        <end position="75"/>
    </location>
</feature>
<evidence type="ECO:0000313" key="2">
    <source>
        <dbReference type="EMBL" id="RSH92774.1"/>
    </source>
</evidence>
<comment type="caution">
    <text evidence="2">The sequence shown here is derived from an EMBL/GenBank/DDBJ whole genome shotgun (WGS) entry which is preliminary data.</text>
</comment>
<feature type="region of interest" description="Disordered" evidence="1">
    <location>
        <begin position="267"/>
        <end position="325"/>
    </location>
</feature>
<evidence type="ECO:0000256" key="1">
    <source>
        <dbReference type="SAM" id="MobiDB-lite"/>
    </source>
</evidence>
<name>A0A427YNT3_9TREE</name>
<sequence length="325" mass="35829">MDTAEPTITALQSLPVLPHPASLLLPGPFFQQEARAQVDKLAAWAKGVREASLDLSLTPPTASSIPPLPPIPVPPATSSTSRRRSSLPVLKSAKPNPHPHSHPQPRADASHSPIPTFIERWNEQHDVAQSSPSRTTDASGPHAEGSTAVRCRATFERGRGAVFVELGADRREGSIWVLIDGRRGEEEQRVEEVRVRAVKLYSPAESRTTPLLHSISTSGPHATFSKHLTDLHLKLPELLARAPFLPHLLTSPCFYCHKRLHVPEGLPTASGWVEPRRKKRKIRPDVEGARRENGKSNGKNDEEDAKEESQEENGRWACWHPGCEV</sequence>
<feature type="compositionally biased region" description="Polar residues" evidence="1">
    <location>
        <begin position="127"/>
        <end position="138"/>
    </location>
</feature>
<protein>
    <submittedName>
        <fullName evidence="2">Uncharacterized protein</fullName>
    </submittedName>
</protein>
<dbReference type="EMBL" id="RSCD01000005">
    <property type="protein sequence ID" value="RSH92774.1"/>
    <property type="molecule type" value="Genomic_DNA"/>
</dbReference>
<dbReference type="OrthoDB" id="10406062at2759"/>
<evidence type="ECO:0000313" key="3">
    <source>
        <dbReference type="Proteomes" id="UP000279259"/>
    </source>
</evidence>
<organism evidence="2 3">
    <name type="scientific">Saitozyma podzolica</name>
    <dbReference type="NCBI Taxonomy" id="1890683"/>
    <lineage>
        <taxon>Eukaryota</taxon>
        <taxon>Fungi</taxon>
        <taxon>Dikarya</taxon>
        <taxon>Basidiomycota</taxon>
        <taxon>Agaricomycotina</taxon>
        <taxon>Tremellomycetes</taxon>
        <taxon>Tremellales</taxon>
        <taxon>Trimorphomycetaceae</taxon>
        <taxon>Saitozyma</taxon>
    </lineage>
</organism>
<feature type="region of interest" description="Disordered" evidence="1">
    <location>
        <begin position="125"/>
        <end position="147"/>
    </location>
</feature>
<reference evidence="2 3" key="1">
    <citation type="submission" date="2018-11" db="EMBL/GenBank/DDBJ databases">
        <title>Genome sequence of Saitozyma podzolica DSM 27192.</title>
        <authorList>
            <person name="Aliyu H."/>
            <person name="Gorte O."/>
            <person name="Ochsenreither K."/>
        </authorList>
    </citation>
    <scope>NUCLEOTIDE SEQUENCE [LARGE SCALE GENOMIC DNA]</scope>
    <source>
        <strain evidence="2 3">DSM 27192</strain>
    </source>
</reference>
<dbReference type="AlphaFoldDB" id="A0A427YNT3"/>
<proteinExistence type="predicted"/>